<dbReference type="InterPro" id="IPR004883">
    <property type="entry name" value="LOB"/>
</dbReference>
<dbReference type="PANTHER" id="PTHR31301:SF120">
    <property type="entry name" value="LOB DOMAIN-CONTAINING PROTEIN 23-RELATED"/>
    <property type="match status" value="1"/>
</dbReference>
<proteinExistence type="inferred from homology"/>
<name>A0A8S0U7Z4_OLEEU</name>
<dbReference type="PANTHER" id="PTHR31301">
    <property type="entry name" value="LOB DOMAIN-CONTAINING PROTEIN 4-RELATED"/>
    <property type="match status" value="1"/>
</dbReference>
<dbReference type="PROSITE" id="PS50891">
    <property type="entry name" value="LOB"/>
    <property type="match status" value="1"/>
</dbReference>
<dbReference type="Proteomes" id="UP000594638">
    <property type="component" value="Unassembled WGS sequence"/>
</dbReference>
<protein>
    <recommendedName>
        <fullName evidence="2">LOB domain-containing protein</fullName>
    </recommendedName>
</protein>
<feature type="domain" description="LOB" evidence="2">
    <location>
        <begin position="4"/>
        <end position="105"/>
    </location>
</feature>
<dbReference type="OrthoDB" id="684652at2759"/>
<dbReference type="EMBL" id="CACTIH010007521">
    <property type="protein sequence ID" value="CAA3015034.1"/>
    <property type="molecule type" value="Genomic_DNA"/>
</dbReference>
<evidence type="ECO:0000313" key="4">
    <source>
        <dbReference type="Proteomes" id="UP000594638"/>
    </source>
</evidence>
<accession>A0A8S0U7Z4</accession>
<organism evidence="3 4">
    <name type="scientific">Olea europaea subsp. europaea</name>
    <dbReference type="NCBI Taxonomy" id="158383"/>
    <lineage>
        <taxon>Eukaryota</taxon>
        <taxon>Viridiplantae</taxon>
        <taxon>Streptophyta</taxon>
        <taxon>Embryophyta</taxon>
        <taxon>Tracheophyta</taxon>
        <taxon>Spermatophyta</taxon>
        <taxon>Magnoliopsida</taxon>
        <taxon>eudicotyledons</taxon>
        <taxon>Gunneridae</taxon>
        <taxon>Pentapetalae</taxon>
        <taxon>asterids</taxon>
        <taxon>lamiids</taxon>
        <taxon>Lamiales</taxon>
        <taxon>Oleaceae</taxon>
        <taxon>Oleeae</taxon>
        <taxon>Olea</taxon>
    </lineage>
</organism>
<dbReference type="Pfam" id="PF03195">
    <property type="entry name" value="LOB"/>
    <property type="match status" value="1"/>
</dbReference>
<gene>
    <name evidence="3" type="ORF">OLEA9_A034052</name>
</gene>
<dbReference type="Gramene" id="OE9A034052T1">
    <property type="protein sequence ID" value="OE9A034052C1"/>
    <property type="gene ID" value="OE9A034052"/>
</dbReference>
<dbReference type="AlphaFoldDB" id="A0A8S0U7Z4"/>
<reference evidence="3 4" key="1">
    <citation type="submission" date="2019-12" db="EMBL/GenBank/DDBJ databases">
        <authorList>
            <person name="Alioto T."/>
            <person name="Alioto T."/>
            <person name="Gomez Garrido J."/>
        </authorList>
    </citation>
    <scope>NUCLEOTIDE SEQUENCE [LARGE SCALE GENOMIC DNA]</scope>
</reference>
<comment type="caution">
    <text evidence="3">The sequence shown here is derived from an EMBL/GenBank/DDBJ whole genome shotgun (WGS) entry which is preliminary data.</text>
</comment>
<keyword evidence="4" id="KW-1185">Reference proteome</keyword>
<sequence length="132" mass="15047">MTSTRCAACKHLRRRCPPDCIFSPYFPSDNPQRFAYVHRIYGASNIAKILQDLPVHIRGEAADSLYYEAHCRMKDPIHGCVGIITLLHQQIYNAQTQLSKIQAEIAVLSAKAQTESHYQHQVEHVPNVDENF</sequence>
<comment type="similarity">
    <text evidence="1">Belongs to the LOB domain-containing protein family.</text>
</comment>
<evidence type="ECO:0000313" key="3">
    <source>
        <dbReference type="EMBL" id="CAA3015034.1"/>
    </source>
</evidence>
<evidence type="ECO:0000259" key="2">
    <source>
        <dbReference type="PROSITE" id="PS50891"/>
    </source>
</evidence>
<evidence type="ECO:0000256" key="1">
    <source>
        <dbReference type="ARBA" id="ARBA00005474"/>
    </source>
</evidence>